<dbReference type="InterPro" id="IPR039770">
    <property type="entry name" value="Rpf2"/>
</dbReference>
<dbReference type="KEGG" id="bdw:94334903"/>
<dbReference type="PANTHER" id="PTHR12728">
    <property type="entry name" value="BRIX DOMAIN CONTAINING PROTEIN"/>
    <property type="match status" value="1"/>
</dbReference>
<evidence type="ECO:0000313" key="7">
    <source>
        <dbReference type="Proteomes" id="UP001214638"/>
    </source>
</evidence>
<dbReference type="RefSeq" id="XP_067804445.1">
    <property type="nucleotide sequence ID" value="XM_067945654.1"/>
</dbReference>
<comment type="subcellular location">
    <subcellularLocation>
        <location evidence="1 4">Nucleus</location>
        <location evidence="1 4">Nucleolus</location>
    </subcellularLocation>
</comment>
<comment type="similarity">
    <text evidence="2 4">Belongs to the RPF2 family.</text>
</comment>
<evidence type="ECO:0000256" key="1">
    <source>
        <dbReference type="ARBA" id="ARBA00004604"/>
    </source>
</evidence>
<dbReference type="EMBL" id="JALLKP010000001">
    <property type="protein sequence ID" value="KAK2197603.1"/>
    <property type="molecule type" value="Genomic_DNA"/>
</dbReference>
<dbReference type="GO" id="GO:0000463">
    <property type="term" value="P:maturation of LSU-rRNA from tricistronic rRNA transcript (SSU-rRNA, 5.8S rRNA, LSU-rRNA)"/>
    <property type="evidence" value="ECO:0007669"/>
    <property type="project" value="TreeGrafter"/>
</dbReference>
<dbReference type="InterPro" id="IPR007109">
    <property type="entry name" value="Brix"/>
</dbReference>
<proteinExistence type="inferred from homology"/>
<dbReference type="AlphaFoldDB" id="A0AAD9UPY8"/>
<keyword evidence="3 4" id="KW-0539">Nucleus</keyword>
<comment type="caution">
    <text evidence="6">The sequence shown here is derived from an EMBL/GenBank/DDBJ whole genome shotgun (WGS) entry which is preliminary data.</text>
</comment>
<keyword evidence="7" id="KW-1185">Reference proteome</keyword>
<dbReference type="Proteomes" id="UP001214638">
    <property type="component" value="Unassembled WGS sequence"/>
</dbReference>
<reference evidence="6" key="1">
    <citation type="journal article" date="2023" name="Nat. Microbiol.">
        <title>Babesia duncani multi-omics identifies virulence factors and drug targets.</title>
        <authorList>
            <person name="Singh P."/>
            <person name="Lonardi S."/>
            <person name="Liang Q."/>
            <person name="Vydyam P."/>
            <person name="Khabirova E."/>
            <person name="Fang T."/>
            <person name="Gihaz S."/>
            <person name="Thekkiniath J."/>
            <person name="Munshi M."/>
            <person name="Abel S."/>
            <person name="Ciampossin L."/>
            <person name="Batugedara G."/>
            <person name="Gupta M."/>
            <person name="Lu X.M."/>
            <person name="Lenz T."/>
            <person name="Chakravarty S."/>
            <person name="Cornillot E."/>
            <person name="Hu Y."/>
            <person name="Ma W."/>
            <person name="Gonzalez L.M."/>
            <person name="Sanchez S."/>
            <person name="Estrada K."/>
            <person name="Sanchez-Flores A."/>
            <person name="Montero E."/>
            <person name="Harb O.S."/>
            <person name="Le Roch K.G."/>
            <person name="Mamoun C.B."/>
        </authorList>
    </citation>
    <scope>NUCLEOTIDE SEQUENCE</scope>
    <source>
        <strain evidence="6">WA1</strain>
    </source>
</reference>
<dbReference type="GO" id="GO:0000027">
    <property type="term" value="P:ribosomal large subunit assembly"/>
    <property type="evidence" value="ECO:0007669"/>
    <property type="project" value="InterPro"/>
</dbReference>
<evidence type="ECO:0000256" key="3">
    <source>
        <dbReference type="ARBA" id="ARBA00023242"/>
    </source>
</evidence>
<sequence length="331" mass="36776">MKSLNKSQSKVPEPEEPVGRKNILFLLSRNHLKDAKQLLKDLYGAFKGFGIYRLNKSDEYERQEEELKLTVNEKNHRIASNVCGKLSCGLYVVASSNKKRHISIGIGRLYNGKILDCCQMHGESFVPSAKFLSYAKSVSEFSAHMLVFQGADFGATSGPWRALCDILLDLFRAPRLSKVSLEGLDSVIVVTLTSPAIASSDAVTSDRHLLFRRYFVKLLAPTEGSKCPSVKLEEIGPRADFVIDQVIEPDAQVYRHALAKPKVPKQLKAGLDTHSAKSTDGDVLSKSKRGVKRGKNITTDALGNVEGRVYVNRESLDNLYTPLAKLQKRNR</sequence>
<protein>
    <recommendedName>
        <fullName evidence="4">Ribosome production factor 2 homolog</fullName>
    </recommendedName>
    <alternativeName>
        <fullName evidence="4">Ribosome biogenesis protein RPF2 homolog</fullName>
    </alternativeName>
</protein>
<dbReference type="Pfam" id="PF04427">
    <property type="entry name" value="Brix"/>
    <property type="match status" value="1"/>
</dbReference>
<evidence type="ECO:0000259" key="5">
    <source>
        <dbReference type="PROSITE" id="PS50833"/>
    </source>
</evidence>
<accession>A0AAD9UPY8</accession>
<dbReference type="GeneID" id="94334903"/>
<dbReference type="GO" id="GO:0005730">
    <property type="term" value="C:nucleolus"/>
    <property type="evidence" value="ECO:0007669"/>
    <property type="project" value="UniProtKB-SubCell"/>
</dbReference>
<evidence type="ECO:0000256" key="4">
    <source>
        <dbReference type="RuleBase" id="RU367086"/>
    </source>
</evidence>
<evidence type="ECO:0000313" key="6">
    <source>
        <dbReference type="EMBL" id="KAK2197603.1"/>
    </source>
</evidence>
<evidence type="ECO:0000256" key="2">
    <source>
        <dbReference type="ARBA" id="ARBA00010782"/>
    </source>
</evidence>
<gene>
    <name evidence="6" type="ORF">BdWA1_000605</name>
</gene>
<dbReference type="PROSITE" id="PS50833">
    <property type="entry name" value="BRIX"/>
    <property type="match status" value="1"/>
</dbReference>
<dbReference type="GO" id="GO:0019843">
    <property type="term" value="F:rRNA binding"/>
    <property type="evidence" value="ECO:0007669"/>
    <property type="project" value="UniProtKB-UniRule"/>
</dbReference>
<feature type="domain" description="Brix" evidence="5">
    <location>
        <begin position="21"/>
        <end position="252"/>
    </location>
</feature>
<organism evidence="6 7">
    <name type="scientific">Babesia duncani</name>
    <dbReference type="NCBI Taxonomy" id="323732"/>
    <lineage>
        <taxon>Eukaryota</taxon>
        <taxon>Sar</taxon>
        <taxon>Alveolata</taxon>
        <taxon>Apicomplexa</taxon>
        <taxon>Aconoidasida</taxon>
        <taxon>Piroplasmida</taxon>
        <taxon>Babesiidae</taxon>
        <taxon>Babesia</taxon>
    </lineage>
</organism>
<name>A0AAD9UPY8_9APIC</name>
<dbReference type="PANTHER" id="PTHR12728:SF0">
    <property type="entry name" value="RIBOSOME PRODUCTION FACTOR 2 HOMOLOG"/>
    <property type="match status" value="1"/>
</dbReference>
<dbReference type="SMART" id="SM00879">
    <property type="entry name" value="Brix"/>
    <property type="match status" value="1"/>
</dbReference>